<feature type="signal peptide" evidence="1">
    <location>
        <begin position="1"/>
        <end position="20"/>
    </location>
</feature>
<keyword evidence="1" id="KW-0732">Signal</keyword>
<dbReference type="Proteomes" id="UP000245539">
    <property type="component" value="Unassembled WGS sequence"/>
</dbReference>
<gene>
    <name evidence="3" type="ORF">DKW60_18360</name>
</gene>
<dbReference type="PROSITE" id="PS51724">
    <property type="entry name" value="SPOR"/>
    <property type="match status" value="1"/>
</dbReference>
<keyword evidence="4" id="KW-1185">Reference proteome</keyword>
<proteinExistence type="predicted"/>
<protein>
    <recommendedName>
        <fullName evidence="2">SPOR domain-containing protein</fullName>
    </recommendedName>
</protein>
<dbReference type="SUPFAM" id="SSF110997">
    <property type="entry name" value="Sporulation related repeat"/>
    <property type="match status" value="1"/>
</dbReference>
<evidence type="ECO:0000313" key="3">
    <source>
        <dbReference type="EMBL" id="PWQ93050.1"/>
    </source>
</evidence>
<dbReference type="InterPro" id="IPR036680">
    <property type="entry name" value="SPOR-like_sf"/>
</dbReference>
<organism evidence="3 4">
    <name type="scientific">Leucothrix pacifica</name>
    <dbReference type="NCBI Taxonomy" id="1247513"/>
    <lineage>
        <taxon>Bacteria</taxon>
        <taxon>Pseudomonadati</taxon>
        <taxon>Pseudomonadota</taxon>
        <taxon>Gammaproteobacteria</taxon>
        <taxon>Thiotrichales</taxon>
        <taxon>Thiotrichaceae</taxon>
        <taxon>Leucothrix</taxon>
    </lineage>
</organism>
<dbReference type="Gene3D" id="3.30.70.1070">
    <property type="entry name" value="Sporulation related repeat"/>
    <property type="match status" value="1"/>
</dbReference>
<evidence type="ECO:0000313" key="4">
    <source>
        <dbReference type="Proteomes" id="UP000245539"/>
    </source>
</evidence>
<reference evidence="3 4" key="1">
    <citation type="submission" date="2018-05" db="EMBL/GenBank/DDBJ databases">
        <title>Leucothrix arctica sp. nov., isolated from Arctic seawater.</title>
        <authorList>
            <person name="Choi A."/>
            <person name="Baek K."/>
        </authorList>
    </citation>
    <scope>NUCLEOTIDE SEQUENCE [LARGE SCALE GENOMIC DNA]</scope>
    <source>
        <strain evidence="3 4">JCM 18388</strain>
    </source>
</reference>
<dbReference type="EMBL" id="QGKM01000069">
    <property type="protein sequence ID" value="PWQ93050.1"/>
    <property type="molecule type" value="Genomic_DNA"/>
</dbReference>
<evidence type="ECO:0000256" key="1">
    <source>
        <dbReference type="SAM" id="SignalP"/>
    </source>
</evidence>
<accession>A0A317C9J4</accession>
<dbReference type="InterPro" id="IPR007730">
    <property type="entry name" value="SPOR-like_dom"/>
</dbReference>
<dbReference type="RefSeq" id="WP_109839122.1">
    <property type="nucleotide sequence ID" value="NZ_QGKM01000069.1"/>
</dbReference>
<sequence length="123" mass="13730">MNYSKTLVILSLIVATSALQAYRAPLKPGSSPYTPSKPTQTHFIQFFSSTNATKAEGMKNTLQLQGYPAFVFVNNPKQANQTYYQVQVGPFPTRDQAKKAKTKVVNTYPEYDFLNDAILKTSL</sequence>
<feature type="domain" description="SPOR" evidence="2">
    <location>
        <begin position="36"/>
        <end position="121"/>
    </location>
</feature>
<feature type="chain" id="PRO_5016377874" description="SPOR domain-containing protein" evidence="1">
    <location>
        <begin position="21"/>
        <end position="123"/>
    </location>
</feature>
<dbReference type="GO" id="GO:0042834">
    <property type="term" value="F:peptidoglycan binding"/>
    <property type="evidence" value="ECO:0007669"/>
    <property type="project" value="InterPro"/>
</dbReference>
<dbReference type="AlphaFoldDB" id="A0A317C9J4"/>
<comment type="caution">
    <text evidence="3">The sequence shown here is derived from an EMBL/GenBank/DDBJ whole genome shotgun (WGS) entry which is preliminary data.</text>
</comment>
<name>A0A317C9J4_9GAMM</name>
<evidence type="ECO:0000259" key="2">
    <source>
        <dbReference type="PROSITE" id="PS51724"/>
    </source>
</evidence>
<dbReference type="OrthoDB" id="8558195at2"/>
<dbReference type="Pfam" id="PF05036">
    <property type="entry name" value="SPOR"/>
    <property type="match status" value="1"/>
</dbReference>